<dbReference type="GO" id="GO:0016491">
    <property type="term" value="F:oxidoreductase activity"/>
    <property type="evidence" value="ECO:0007669"/>
    <property type="project" value="TreeGrafter"/>
</dbReference>
<sequence>MRTGVEAESRRPDDADFLTNVVFMMESVKVMLTRNLWVDQILTTRSQATIKSTSPTCLSILLSHFTSDTNESGSNWVGFSWPDDSIPTSLGFYSESIEMDQASTETTRGESRGRKWIIDVPMRGFQGGYYPKLLSLYTHLGLPVVPVKYTFSFSSSQSTYFIHSGASGASMPSLPSEAFTGPFRLTRALMKLFGIALCYLLLIALSFAAWHDFLPPSLSSTTLTVREFTINLSSFLSHPIRIPVIGLYPWTPLGNVFENFMGTIVLPLFSAVGTMTAADVWAMPVRLLLEYVHTTLGTSHYHLADGFSSADVARLLAAPVKDQGPDYVRLKTEVVGLEYALGGGVRIKLRPAEDLETTAEETLRVEKVVLATQASVSGRLLRNLDKSLKHWGEEKERRRIGKMVQGLQTVKYRETIVVNHTDTSILPPLADRRDINLYFPLEPCSLPEIHSFPSSPYFKPASDSTYAMATQIIYQKSSDGQPVLQTTNPLISIGSKRVLSVSKLERALAISNPHETLPLLQSHSLNALIYLAGSYVYPGIPLLEGCVGSAKDVVKSILEGERYHIETELGESPDMWDKKKHGRKIEPVGGIDWEVGRGGLIMRAWRWRGNTERTWS</sequence>
<evidence type="ECO:0000313" key="2">
    <source>
        <dbReference type="EMBL" id="KIR42489.1"/>
    </source>
</evidence>
<dbReference type="PANTHER" id="PTHR42923:SF17">
    <property type="entry name" value="AMINE OXIDASE DOMAIN-CONTAINING PROTEIN"/>
    <property type="match status" value="1"/>
</dbReference>
<dbReference type="InterPro" id="IPR036188">
    <property type="entry name" value="FAD/NAD-bd_sf"/>
</dbReference>
<dbReference type="Proteomes" id="UP000053392">
    <property type="component" value="Unassembled WGS sequence"/>
</dbReference>
<evidence type="ECO:0000256" key="1">
    <source>
        <dbReference type="SAM" id="Phobius"/>
    </source>
</evidence>
<protein>
    <submittedName>
        <fullName evidence="2">Uncharacterized protein</fullName>
    </submittedName>
</protein>
<keyword evidence="1" id="KW-0812">Transmembrane</keyword>
<evidence type="ECO:0000313" key="3">
    <source>
        <dbReference type="Proteomes" id="UP000053392"/>
    </source>
</evidence>
<dbReference type="OrthoDB" id="1111734at2759"/>
<organism evidence="2 3">
    <name type="scientific">Cryptococcus deuterogattii Ram5</name>
    <dbReference type="NCBI Taxonomy" id="1296110"/>
    <lineage>
        <taxon>Eukaryota</taxon>
        <taxon>Fungi</taxon>
        <taxon>Dikarya</taxon>
        <taxon>Basidiomycota</taxon>
        <taxon>Agaricomycotina</taxon>
        <taxon>Tremellomycetes</taxon>
        <taxon>Tremellales</taxon>
        <taxon>Cryptococcaceae</taxon>
        <taxon>Cryptococcus</taxon>
        <taxon>Cryptococcus gattii species complex</taxon>
    </lineage>
</organism>
<keyword evidence="3" id="KW-1185">Reference proteome</keyword>
<dbReference type="AlphaFoldDB" id="A0A0D0V7G2"/>
<dbReference type="SUPFAM" id="SSF51905">
    <property type="entry name" value="FAD/NAD(P)-binding domain"/>
    <property type="match status" value="1"/>
</dbReference>
<dbReference type="EMBL" id="KN847898">
    <property type="protein sequence ID" value="KIR42489.1"/>
    <property type="molecule type" value="Genomic_DNA"/>
</dbReference>
<feature type="transmembrane region" description="Helical" evidence="1">
    <location>
        <begin position="192"/>
        <end position="210"/>
    </location>
</feature>
<dbReference type="HOGENOM" id="CLU_028123_3_0_1"/>
<gene>
    <name evidence="2" type="ORF">I313_01714</name>
</gene>
<dbReference type="InterPro" id="IPR050464">
    <property type="entry name" value="Zeta_carotene_desat/Oxidored"/>
</dbReference>
<dbReference type="PANTHER" id="PTHR42923">
    <property type="entry name" value="PROTOPORPHYRINOGEN OXIDASE"/>
    <property type="match status" value="1"/>
</dbReference>
<name>A0A0D0V7G2_9TREE</name>
<reference evidence="2 3" key="1">
    <citation type="submission" date="2015-01" db="EMBL/GenBank/DDBJ databases">
        <title>The Genome Sequence of Cryptococcus gattii Ram5.</title>
        <authorList>
            <consortium name="The Broad Institute Genomics Platform"/>
            <person name="Cuomo C."/>
            <person name="Litvintseva A."/>
            <person name="Chen Y."/>
            <person name="Heitman J."/>
            <person name="Sun S."/>
            <person name="Springer D."/>
            <person name="Dromer F."/>
            <person name="Young S."/>
            <person name="Zeng Q."/>
            <person name="Gargeya S."/>
            <person name="Abouelleil A."/>
            <person name="Alvarado L."/>
            <person name="Chapman S.B."/>
            <person name="Gainer-Dewar J."/>
            <person name="Goldberg J."/>
            <person name="Griggs A."/>
            <person name="Gujja S."/>
            <person name="Hansen M."/>
            <person name="Howarth C."/>
            <person name="Imamovic A."/>
            <person name="Larimer J."/>
            <person name="Murphy C."/>
            <person name="Naylor J."/>
            <person name="Pearson M."/>
            <person name="Priest M."/>
            <person name="Roberts A."/>
            <person name="Saif S."/>
            <person name="Shea T."/>
            <person name="Sykes S."/>
            <person name="Wortman J."/>
            <person name="Nusbaum C."/>
            <person name="Birren B."/>
        </authorList>
    </citation>
    <scope>NUCLEOTIDE SEQUENCE [LARGE SCALE GENOMIC DNA]</scope>
    <source>
        <strain evidence="2 3">Ram5</strain>
    </source>
</reference>
<proteinExistence type="predicted"/>
<keyword evidence="1" id="KW-0472">Membrane</keyword>
<keyword evidence="1" id="KW-1133">Transmembrane helix</keyword>
<accession>A0A0D0V7G2</accession>